<dbReference type="Pfam" id="PF01510">
    <property type="entry name" value="Amidase_2"/>
    <property type="match status" value="1"/>
</dbReference>
<evidence type="ECO:0000259" key="13">
    <source>
        <dbReference type="SMART" id="SM00644"/>
    </source>
</evidence>
<evidence type="ECO:0000313" key="14">
    <source>
        <dbReference type="EMBL" id="BAZ93228.1"/>
    </source>
</evidence>
<keyword evidence="9" id="KW-0862">Zinc</keyword>
<dbReference type="GO" id="GO:0008745">
    <property type="term" value="F:N-acetylmuramoyl-L-alanine amidase activity"/>
    <property type="evidence" value="ECO:0007669"/>
    <property type="project" value="UniProtKB-EC"/>
</dbReference>
<dbReference type="SMART" id="SM00644">
    <property type="entry name" value="Ami_2"/>
    <property type="match status" value="1"/>
</dbReference>
<name>A0A1Z4VPF8_9GAMM</name>
<dbReference type="CDD" id="cd06583">
    <property type="entry name" value="PGRP"/>
    <property type="match status" value="1"/>
</dbReference>
<evidence type="ECO:0000256" key="6">
    <source>
        <dbReference type="ARBA" id="ARBA00022490"/>
    </source>
</evidence>
<comment type="subcellular location">
    <subcellularLocation>
        <location evidence="3">Cytoplasm</location>
    </subcellularLocation>
</comment>
<dbReference type="FunFam" id="3.40.80.10:FF:000002">
    <property type="entry name" value="1,6-anhydro-N-acetylmuramyl-L-alanine amidase"/>
    <property type="match status" value="1"/>
</dbReference>
<dbReference type="PANTHER" id="PTHR30417">
    <property type="entry name" value="N-ACETYLMURAMOYL-L-ALANINE AMIDASE AMID"/>
    <property type="match status" value="1"/>
</dbReference>
<keyword evidence="7" id="KW-0479">Metal-binding</keyword>
<dbReference type="GO" id="GO:0071555">
    <property type="term" value="P:cell wall organization"/>
    <property type="evidence" value="ECO:0007669"/>
    <property type="project" value="UniProtKB-KW"/>
</dbReference>
<evidence type="ECO:0000256" key="1">
    <source>
        <dbReference type="ARBA" id="ARBA00001561"/>
    </source>
</evidence>
<comment type="similarity">
    <text evidence="4">Belongs to the N-acetylmuramoyl-L-alanine amidase 2 family.</text>
</comment>
<gene>
    <name evidence="14" type="ORF">FOKN1_0826</name>
</gene>
<dbReference type="PANTHER" id="PTHR30417:SF4">
    <property type="entry name" value="1,6-ANHYDRO-N-ACETYLMURAMYL-L-ALANINE AMIDASE AMPD"/>
    <property type="match status" value="1"/>
</dbReference>
<keyword evidence="15" id="KW-1185">Reference proteome</keyword>
<evidence type="ECO:0000256" key="9">
    <source>
        <dbReference type="ARBA" id="ARBA00022833"/>
    </source>
</evidence>
<evidence type="ECO:0000256" key="10">
    <source>
        <dbReference type="ARBA" id="ARBA00023316"/>
    </source>
</evidence>
<dbReference type="InterPro" id="IPR036505">
    <property type="entry name" value="Amidase/PGRP_sf"/>
</dbReference>
<evidence type="ECO:0000256" key="11">
    <source>
        <dbReference type="ARBA" id="ARBA00039257"/>
    </source>
</evidence>
<feature type="domain" description="N-acetylmuramoyl-L-alanine amidase" evidence="13">
    <location>
        <begin position="50"/>
        <end position="201"/>
    </location>
</feature>
<sequence length="225" mass="24897">MQGMREPEPFHGPAFAVGYQDCIENSPPVEGQLRLQPNREWLDDVRRVESPNQDARPDPEDISLLVIHGISLPPGDFGGPWIERLFCNRLDPDVHPYFREIAHLRVSAHLLLRRDGELIQFVPFTRRAWHAGSSCFSGREACNDYSIGIELEGTDEQPYTTTQYTRLAEVIAVLQAAWPAITPGRIVGHCNVAPGRKTDPGPAFDWSHLAGLLAPAGGLAQGDTS</sequence>
<proteinExistence type="inferred from homology"/>
<dbReference type="GO" id="GO:0009253">
    <property type="term" value="P:peptidoglycan catabolic process"/>
    <property type="evidence" value="ECO:0007669"/>
    <property type="project" value="InterPro"/>
</dbReference>
<reference evidence="14 15" key="1">
    <citation type="submission" date="2017-05" db="EMBL/GenBank/DDBJ databases">
        <title>Thiocyanate degradation by Thiohalobacter thiocyanaticus FOKN1.</title>
        <authorList>
            <person name="Oshiki M."/>
            <person name="Fukushima T."/>
            <person name="Kawano S."/>
            <person name="Nakagawa J."/>
        </authorList>
    </citation>
    <scope>NUCLEOTIDE SEQUENCE [LARGE SCALE GENOMIC DNA]</scope>
    <source>
        <strain evidence="14 15">FOKN1</strain>
    </source>
</reference>
<dbReference type="KEGG" id="ttc:FOKN1_0826"/>
<dbReference type="InterPro" id="IPR051206">
    <property type="entry name" value="NAMLAA_amidase_2"/>
</dbReference>
<evidence type="ECO:0000256" key="2">
    <source>
        <dbReference type="ARBA" id="ARBA00001947"/>
    </source>
</evidence>
<dbReference type="AlphaFoldDB" id="A0A1Z4VPF8"/>
<dbReference type="InterPro" id="IPR002502">
    <property type="entry name" value="Amidase_domain"/>
</dbReference>
<evidence type="ECO:0000256" key="5">
    <source>
        <dbReference type="ARBA" id="ARBA00011901"/>
    </source>
</evidence>
<evidence type="ECO:0000256" key="3">
    <source>
        <dbReference type="ARBA" id="ARBA00004496"/>
    </source>
</evidence>
<dbReference type="NCBIfam" id="NF008758">
    <property type="entry name" value="PRK11789.1"/>
    <property type="match status" value="1"/>
</dbReference>
<comment type="cofactor">
    <cofactor evidence="2">
        <name>Zn(2+)</name>
        <dbReference type="ChEBI" id="CHEBI:29105"/>
    </cofactor>
</comment>
<dbReference type="GO" id="GO:0046872">
    <property type="term" value="F:metal ion binding"/>
    <property type="evidence" value="ECO:0007669"/>
    <property type="project" value="UniProtKB-KW"/>
</dbReference>
<keyword evidence="10" id="KW-0961">Cell wall biogenesis/degradation</keyword>
<evidence type="ECO:0000256" key="7">
    <source>
        <dbReference type="ARBA" id="ARBA00022723"/>
    </source>
</evidence>
<evidence type="ECO:0000256" key="12">
    <source>
        <dbReference type="ARBA" id="ARBA00042615"/>
    </source>
</evidence>
<accession>A0A1Z4VPF8</accession>
<protein>
    <recommendedName>
        <fullName evidence="11">1,6-anhydro-N-acetylmuramyl-L-alanine amidase AmpD</fullName>
        <ecNumber evidence="5">3.5.1.28</ecNumber>
    </recommendedName>
    <alternativeName>
        <fullName evidence="12">N-acetylmuramoyl-L-alanine amidase</fullName>
    </alternativeName>
</protein>
<dbReference type="Gene3D" id="3.40.80.10">
    <property type="entry name" value="Peptidoglycan recognition protein-like"/>
    <property type="match status" value="1"/>
</dbReference>
<dbReference type="GO" id="GO:0009254">
    <property type="term" value="P:peptidoglycan turnover"/>
    <property type="evidence" value="ECO:0007669"/>
    <property type="project" value="TreeGrafter"/>
</dbReference>
<organism evidence="14 15">
    <name type="scientific">Thiohalobacter thiocyanaticus</name>
    <dbReference type="NCBI Taxonomy" id="585455"/>
    <lineage>
        <taxon>Bacteria</taxon>
        <taxon>Pseudomonadati</taxon>
        <taxon>Pseudomonadota</taxon>
        <taxon>Gammaproteobacteria</taxon>
        <taxon>Thiohalobacterales</taxon>
        <taxon>Thiohalobacteraceae</taxon>
        <taxon>Thiohalobacter</taxon>
    </lineage>
</organism>
<dbReference type="GO" id="GO:0005737">
    <property type="term" value="C:cytoplasm"/>
    <property type="evidence" value="ECO:0007669"/>
    <property type="project" value="UniProtKB-SubCell"/>
</dbReference>
<keyword evidence="6" id="KW-0963">Cytoplasm</keyword>
<dbReference type="EC" id="3.5.1.28" evidence="5"/>
<dbReference type="SUPFAM" id="SSF55846">
    <property type="entry name" value="N-acetylmuramoyl-L-alanine amidase-like"/>
    <property type="match status" value="1"/>
</dbReference>
<evidence type="ECO:0000313" key="15">
    <source>
        <dbReference type="Proteomes" id="UP000218765"/>
    </source>
</evidence>
<comment type="catalytic activity">
    <reaction evidence="1">
        <text>Hydrolyzes the link between N-acetylmuramoyl residues and L-amino acid residues in certain cell-wall glycopeptides.</text>
        <dbReference type="EC" id="3.5.1.28"/>
    </reaction>
</comment>
<dbReference type="Proteomes" id="UP000218765">
    <property type="component" value="Chromosome"/>
</dbReference>
<evidence type="ECO:0000256" key="8">
    <source>
        <dbReference type="ARBA" id="ARBA00022801"/>
    </source>
</evidence>
<keyword evidence="8" id="KW-0378">Hydrolase</keyword>
<evidence type="ECO:0000256" key="4">
    <source>
        <dbReference type="ARBA" id="ARBA00007553"/>
    </source>
</evidence>
<dbReference type="EMBL" id="AP018052">
    <property type="protein sequence ID" value="BAZ93228.1"/>
    <property type="molecule type" value="Genomic_DNA"/>
</dbReference>